<feature type="compositionally biased region" description="Acidic residues" evidence="1">
    <location>
        <begin position="58"/>
        <end position="67"/>
    </location>
</feature>
<feature type="region of interest" description="Disordered" evidence="1">
    <location>
        <begin position="47"/>
        <end position="98"/>
    </location>
</feature>
<name>A0A077ZUK4_STYLE</name>
<sequence length="344" mass="39384">MLIEFTFKNLRKEQSDLQLYSLVNGEKQLVDLDSIISSVEKLKKLKKYDANHVSSESDGSDSSDNSDNESSPKKKTEMLNTIRPLGSSPDRNDFNNSIKGRIKLPPIEIPQKRLSQIQMLRPIDMMPRLDLSKIPSLSLTDPLPIMAKKQLVNPEKKQVKQPSQQQQQIDKILNQAEGSRDQKAGARYLKLIGEQKIDKNFDNSRDLLINSESQQYELTFQKFESSGIKNAGQNLPTFSNNDIQQVPSAKNQRMMELIKIQSNQIAEEMLFEESHSSQENDHKNESNISIIEEEDEKNPQESQYCSLELIEQKQKKTLIIDESIGIRNKQSSTLQSENHITQRV</sequence>
<keyword evidence="3" id="KW-1185">Reference proteome</keyword>
<dbReference type="EMBL" id="CCKQ01001042">
    <property type="protein sequence ID" value="CDW72146.1"/>
    <property type="molecule type" value="Genomic_DNA"/>
</dbReference>
<organism evidence="2 3">
    <name type="scientific">Stylonychia lemnae</name>
    <name type="common">Ciliate</name>
    <dbReference type="NCBI Taxonomy" id="5949"/>
    <lineage>
        <taxon>Eukaryota</taxon>
        <taxon>Sar</taxon>
        <taxon>Alveolata</taxon>
        <taxon>Ciliophora</taxon>
        <taxon>Intramacronucleata</taxon>
        <taxon>Spirotrichea</taxon>
        <taxon>Stichotrichia</taxon>
        <taxon>Sporadotrichida</taxon>
        <taxon>Oxytrichidae</taxon>
        <taxon>Stylonychinae</taxon>
        <taxon>Stylonychia</taxon>
    </lineage>
</organism>
<accession>A0A077ZUK4</accession>
<dbReference type="Proteomes" id="UP000039865">
    <property type="component" value="Unassembled WGS sequence"/>
</dbReference>
<proteinExistence type="predicted"/>
<dbReference type="InParanoid" id="A0A077ZUK4"/>
<evidence type="ECO:0000313" key="3">
    <source>
        <dbReference type="Proteomes" id="UP000039865"/>
    </source>
</evidence>
<dbReference type="AlphaFoldDB" id="A0A077ZUK4"/>
<reference evidence="2 3" key="1">
    <citation type="submission" date="2014-06" db="EMBL/GenBank/DDBJ databases">
        <authorList>
            <person name="Swart Estienne"/>
        </authorList>
    </citation>
    <scope>NUCLEOTIDE SEQUENCE [LARGE SCALE GENOMIC DNA]</scope>
    <source>
        <strain evidence="2 3">130c</strain>
    </source>
</reference>
<evidence type="ECO:0000256" key="1">
    <source>
        <dbReference type="SAM" id="MobiDB-lite"/>
    </source>
</evidence>
<evidence type="ECO:0000313" key="2">
    <source>
        <dbReference type="EMBL" id="CDW72146.1"/>
    </source>
</evidence>
<gene>
    <name evidence="2" type="primary">Contig6174.g6602</name>
    <name evidence="2" type="ORF">STYLEM_1100</name>
</gene>
<protein>
    <submittedName>
        <fullName evidence="2">Uncharacterized protein</fullName>
    </submittedName>
</protein>